<accession>A0A323TIG8</accession>
<feature type="active site" description="Proton donor/acceptor" evidence="2">
    <location>
        <position position="137"/>
    </location>
</feature>
<keyword evidence="1" id="KW-0378">Hydrolase</keyword>
<evidence type="ECO:0000256" key="3">
    <source>
        <dbReference type="SAM" id="MobiDB-lite"/>
    </source>
</evidence>
<dbReference type="CDD" id="cd05828">
    <property type="entry name" value="Sortase_D_1"/>
    <property type="match status" value="1"/>
</dbReference>
<proteinExistence type="predicted"/>
<dbReference type="Proteomes" id="UP000248214">
    <property type="component" value="Unassembled WGS sequence"/>
</dbReference>
<organism evidence="4 5">
    <name type="scientific">Salipaludibacillus keqinensis</name>
    <dbReference type="NCBI Taxonomy" id="2045207"/>
    <lineage>
        <taxon>Bacteria</taxon>
        <taxon>Bacillati</taxon>
        <taxon>Bacillota</taxon>
        <taxon>Bacilli</taxon>
        <taxon>Bacillales</taxon>
        <taxon>Bacillaceae</taxon>
    </lineage>
</organism>
<dbReference type="Pfam" id="PF04203">
    <property type="entry name" value="Sortase"/>
    <property type="match status" value="1"/>
</dbReference>
<evidence type="ECO:0000313" key="5">
    <source>
        <dbReference type="Proteomes" id="UP000248214"/>
    </source>
</evidence>
<feature type="active site" description="Acyl-thioester intermediate" evidence="2">
    <location>
        <position position="194"/>
    </location>
</feature>
<dbReference type="Gene3D" id="2.40.260.10">
    <property type="entry name" value="Sortase"/>
    <property type="match status" value="1"/>
</dbReference>
<keyword evidence="5" id="KW-1185">Reference proteome</keyword>
<dbReference type="InterPro" id="IPR041999">
    <property type="entry name" value="Sortase_D_1"/>
</dbReference>
<dbReference type="AlphaFoldDB" id="A0A323TIG8"/>
<dbReference type="EMBL" id="PDOD01000002">
    <property type="protein sequence ID" value="PYZ93976.1"/>
    <property type="molecule type" value="Genomic_DNA"/>
</dbReference>
<gene>
    <name evidence="4" type="ORF">CR194_11995</name>
</gene>
<protein>
    <submittedName>
        <fullName evidence="4">Class D sortase</fullName>
    </submittedName>
</protein>
<dbReference type="SUPFAM" id="SSF63817">
    <property type="entry name" value="Sortase"/>
    <property type="match status" value="1"/>
</dbReference>
<evidence type="ECO:0000256" key="2">
    <source>
        <dbReference type="PIRSR" id="PIRSR605754-1"/>
    </source>
</evidence>
<dbReference type="OrthoDB" id="165822at2"/>
<dbReference type="InterPro" id="IPR005754">
    <property type="entry name" value="Sortase"/>
</dbReference>
<reference evidence="4 5" key="1">
    <citation type="submission" date="2017-10" db="EMBL/GenBank/DDBJ databases">
        <title>Bacillus sp. nov., a halophilic bacterium isolated from a Keqin Lake.</title>
        <authorList>
            <person name="Wang H."/>
        </authorList>
    </citation>
    <scope>NUCLEOTIDE SEQUENCE [LARGE SCALE GENOMIC DNA]</scope>
    <source>
        <strain evidence="4 5">KQ-12</strain>
    </source>
</reference>
<evidence type="ECO:0000313" key="4">
    <source>
        <dbReference type="EMBL" id="PYZ93976.1"/>
    </source>
</evidence>
<dbReference type="GO" id="GO:0016787">
    <property type="term" value="F:hydrolase activity"/>
    <property type="evidence" value="ECO:0007669"/>
    <property type="project" value="UniProtKB-KW"/>
</dbReference>
<dbReference type="InterPro" id="IPR053525">
    <property type="entry name" value="Sortase_D"/>
</dbReference>
<comment type="caution">
    <text evidence="4">The sequence shown here is derived from an EMBL/GenBank/DDBJ whole genome shotgun (WGS) entry which is preliminary data.</text>
</comment>
<dbReference type="NCBIfam" id="TIGR01076">
    <property type="entry name" value="sortase_fam"/>
    <property type="match status" value="1"/>
</dbReference>
<dbReference type="InterPro" id="IPR023365">
    <property type="entry name" value="Sortase_dom-sf"/>
</dbReference>
<dbReference type="NCBIfam" id="NF033746">
    <property type="entry name" value="class_D_sortase"/>
    <property type="match status" value="1"/>
</dbReference>
<evidence type="ECO:0000256" key="1">
    <source>
        <dbReference type="ARBA" id="ARBA00022801"/>
    </source>
</evidence>
<feature type="region of interest" description="Disordered" evidence="3">
    <location>
        <begin position="62"/>
        <end position="84"/>
    </location>
</feature>
<name>A0A323TIG8_9BACI</name>
<sequence length="227" mass="25286">MKKFIFLSFSFLMISGGLWFTTTNAFTFLSGYLIYKSGEVTSAQERTDPSFFKEKREVEISHQSQVENHSDEDAQPSSLYSERPQKGDLMGELYIPKLESTLPIYHSTDEDELSKGVGHYAGSVLPGENDNAVLAGHRDTVFRNLGEVGVNDLLVVTTSAGEFTYKVKNVRIVDADDRTVIVPKPRATLTVSTCYPFTFVGAAPERYVLVAELLGQERIKKGTKNKL</sequence>